<evidence type="ECO:0008006" key="3">
    <source>
        <dbReference type="Google" id="ProtNLM"/>
    </source>
</evidence>
<protein>
    <recommendedName>
        <fullName evidence="3">F-box domain-containing protein</fullName>
    </recommendedName>
</protein>
<gene>
    <name evidence="1" type="ORF">SLS62_006999</name>
</gene>
<sequence>MQSTTTLADPTKMGDLDILPVEIVGKVIENLTVGDVINMMSLNKYSHATLKNYRCTVIPTLFNIVKRPQKPDSLEDWKKCGSLKNWVISEPDDYKGKNIFKLLHKVAEEIKPWNFGEMLNATTAGENQRCTQCRTQVRWTDIKTGKPRCEKCAVWGWCPLLDSHHGIVWDVADGKVCTFVNLAAARECRQKKEQGQKHSETPLLK</sequence>
<dbReference type="EMBL" id="JAKJXP020000055">
    <property type="protein sequence ID" value="KAK7751014.1"/>
    <property type="molecule type" value="Genomic_DNA"/>
</dbReference>
<evidence type="ECO:0000313" key="2">
    <source>
        <dbReference type="Proteomes" id="UP001320420"/>
    </source>
</evidence>
<evidence type="ECO:0000313" key="1">
    <source>
        <dbReference type="EMBL" id="KAK7751014.1"/>
    </source>
</evidence>
<comment type="caution">
    <text evidence="1">The sequence shown here is derived from an EMBL/GenBank/DDBJ whole genome shotgun (WGS) entry which is preliminary data.</text>
</comment>
<proteinExistence type="predicted"/>
<dbReference type="Proteomes" id="UP001320420">
    <property type="component" value="Unassembled WGS sequence"/>
</dbReference>
<dbReference type="AlphaFoldDB" id="A0AAN9ULV0"/>
<reference evidence="1 2" key="1">
    <citation type="submission" date="2024-02" db="EMBL/GenBank/DDBJ databases">
        <title>De novo assembly and annotation of 12 fungi associated with fruit tree decline syndrome in Ontario, Canada.</title>
        <authorList>
            <person name="Sulman M."/>
            <person name="Ellouze W."/>
            <person name="Ilyukhin E."/>
        </authorList>
    </citation>
    <scope>NUCLEOTIDE SEQUENCE [LARGE SCALE GENOMIC DNA]</scope>
    <source>
        <strain evidence="1 2">M11/M66-122</strain>
    </source>
</reference>
<accession>A0AAN9ULV0</accession>
<organism evidence="1 2">
    <name type="scientific">Diatrype stigma</name>
    <dbReference type="NCBI Taxonomy" id="117547"/>
    <lineage>
        <taxon>Eukaryota</taxon>
        <taxon>Fungi</taxon>
        <taxon>Dikarya</taxon>
        <taxon>Ascomycota</taxon>
        <taxon>Pezizomycotina</taxon>
        <taxon>Sordariomycetes</taxon>
        <taxon>Xylariomycetidae</taxon>
        <taxon>Xylariales</taxon>
        <taxon>Diatrypaceae</taxon>
        <taxon>Diatrype</taxon>
    </lineage>
</organism>
<name>A0AAN9ULV0_9PEZI</name>
<keyword evidence="2" id="KW-1185">Reference proteome</keyword>